<name>A0A832STW5_9EURY</name>
<dbReference type="AlphaFoldDB" id="A0A832STW5"/>
<dbReference type="InterPro" id="IPR001509">
    <property type="entry name" value="Epimerase_deHydtase"/>
</dbReference>
<evidence type="ECO:0000313" key="3">
    <source>
        <dbReference type="EMBL" id="HII59460.1"/>
    </source>
</evidence>
<proteinExistence type="predicted"/>
<evidence type="ECO:0000256" key="1">
    <source>
        <dbReference type="ARBA" id="ARBA00023027"/>
    </source>
</evidence>
<gene>
    <name evidence="3" type="ORF">HA335_02585</name>
</gene>
<dbReference type="RefSeq" id="WP_010870568.1">
    <property type="nucleotide sequence ID" value="NC_000909.1"/>
</dbReference>
<dbReference type="CDD" id="cd05253">
    <property type="entry name" value="UDP_GE_SDE_e"/>
    <property type="match status" value="1"/>
</dbReference>
<dbReference type="SUPFAM" id="SSF51735">
    <property type="entry name" value="NAD(P)-binding Rossmann-fold domains"/>
    <property type="match status" value="1"/>
</dbReference>
<reference evidence="3" key="1">
    <citation type="journal article" date="2020" name="bioRxiv">
        <title>A rank-normalized archaeal taxonomy based on genome phylogeny resolves widespread incomplete and uneven classifications.</title>
        <authorList>
            <person name="Rinke C."/>
            <person name="Chuvochina M."/>
            <person name="Mussig A.J."/>
            <person name="Chaumeil P.-A."/>
            <person name="Waite D.W."/>
            <person name="Whitman W.B."/>
            <person name="Parks D.H."/>
            <person name="Hugenholtz P."/>
        </authorList>
    </citation>
    <scope>NUCLEOTIDE SEQUENCE</scope>
    <source>
        <strain evidence="3">UBA8849</strain>
    </source>
</reference>
<evidence type="ECO:0000259" key="2">
    <source>
        <dbReference type="Pfam" id="PF01370"/>
    </source>
</evidence>
<keyword evidence="1" id="KW-0520">NAD</keyword>
<feature type="domain" description="NAD-dependent epimerase/dehydratase" evidence="2">
    <location>
        <begin position="6"/>
        <end position="249"/>
    </location>
</feature>
<sequence>MKYKNILVTGSAGFIGFHLSKYLMDNYEDLKVIGIDNLNNYYNPVLKEKRNEILKNYENYTFIKLDFSDWDDLVENLKDKEIDLIVHLGAQAGVRYSLQNPWAYIKSNEMGTLNIFEFARRFDIEKVVYASSSSVYGGNRKIPFSEDDRVDKPISLYASTKRSNELMAHVYHHLYGIKMIGLRFFTVYGEYGRPDMAYFKFAKNILLGKEIEVYNYGNMERDFTYISDVVDGILRAIKKDFDYEIFNLGNSKPVKLMYFIELIEKYLNKKAKKKFLPMQDGDVLRTYADLSKSEKLLGYKPKVTIEEGLKRFCNWFLENKDWLLRL</sequence>
<accession>A0A832STW5</accession>
<dbReference type="OMA" id="LHTPYQV"/>
<dbReference type="InterPro" id="IPR036291">
    <property type="entry name" value="NAD(P)-bd_dom_sf"/>
</dbReference>
<dbReference type="Pfam" id="PF01370">
    <property type="entry name" value="Epimerase"/>
    <property type="match status" value="1"/>
</dbReference>
<dbReference type="Gene3D" id="3.90.25.10">
    <property type="entry name" value="UDP-galactose 4-epimerase, domain 1"/>
    <property type="match status" value="1"/>
</dbReference>
<dbReference type="Gene3D" id="3.40.50.720">
    <property type="entry name" value="NAD(P)-binding Rossmann-like Domain"/>
    <property type="match status" value="1"/>
</dbReference>
<comment type="caution">
    <text evidence="3">The sequence shown here is derived from an EMBL/GenBank/DDBJ whole genome shotgun (WGS) entry which is preliminary data.</text>
</comment>
<dbReference type="SMR" id="A0A832STW5"/>
<dbReference type="PANTHER" id="PTHR43574">
    <property type="entry name" value="EPIMERASE-RELATED"/>
    <property type="match status" value="1"/>
</dbReference>
<dbReference type="PRINTS" id="PR01713">
    <property type="entry name" value="NUCEPIMERASE"/>
</dbReference>
<dbReference type="EMBL" id="DUJR01000011">
    <property type="protein sequence ID" value="HII59460.1"/>
    <property type="molecule type" value="Genomic_DNA"/>
</dbReference>
<evidence type="ECO:0000313" key="4">
    <source>
        <dbReference type="Proteomes" id="UP000645676"/>
    </source>
</evidence>
<protein>
    <submittedName>
        <fullName evidence="3">NAD-dependent epimerase</fullName>
    </submittedName>
</protein>
<dbReference type="Proteomes" id="UP000645676">
    <property type="component" value="Unassembled WGS sequence"/>
</dbReference>
<organism evidence="3 4">
    <name type="scientific">Methanocaldococcus jannaschii</name>
    <dbReference type="NCBI Taxonomy" id="2190"/>
    <lineage>
        <taxon>Archaea</taxon>
        <taxon>Methanobacteriati</taxon>
        <taxon>Methanobacteriota</taxon>
        <taxon>Methanomada group</taxon>
        <taxon>Methanococci</taxon>
        <taxon>Methanococcales</taxon>
        <taxon>Methanocaldococcaceae</taxon>
        <taxon>Methanocaldococcus</taxon>
    </lineage>
</organism>